<organism evidence="1 2">
    <name type="scientific">Rhodococcus wratislaviensis</name>
    <name type="common">Tsukamurella wratislaviensis</name>
    <dbReference type="NCBI Taxonomy" id="44752"/>
    <lineage>
        <taxon>Bacteria</taxon>
        <taxon>Bacillati</taxon>
        <taxon>Actinomycetota</taxon>
        <taxon>Actinomycetes</taxon>
        <taxon>Mycobacteriales</taxon>
        <taxon>Nocardiaceae</taxon>
        <taxon>Rhodococcus</taxon>
    </lineage>
</organism>
<dbReference type="AlphaFoldDB" id="A0AB38FFV8"/>
<reference evidence="1 2" key="1">
    <citation type="submission" date="2018-06" db="EMBL/GenBank/DDBJ databases">
        <authorList>
            <consortium name="Pathogen Informatics"/>
            <person name="Doyle S."/>
        </authorList>
    </citation>
    <scope>NUCLEOTIDE SEQUENCE [LARGE SCALE GENOMIC DNA]</scope>
    <source>
        <strain evidence="1 2">NCTC13229</strain>
    </source>
</reference>
<sequence length="230" mass="25722">MIRLVVAMGPRFLRGRIKGGASREWCALHHGFRTLAGRGFAMIPPLDPVTGHLPLGRYRCTLAEIRARFVDDDQFAGSKTRRTRYVGLEKYLEAWKLVQEKVSEPDVLMGLWIGGSFTPSVIDPDDVDVSPQLNGPKLADLNGKPGVKPLKMLFGHRPAVVKAYGVEPFPFTWYPVVSPLAGDCSILEADYYQTRGSMDDFWQRVRPAGPKRAPTMDDVHGRRGYLEVIL</sequence>
<proteinExistence type="predicted"/>
<dbReference type="InterPro" id="IPR053860">
    <property type="entry name" value="DUF6932"/>
</dbReference>
<evidence type="ECO:0008006" key="3">
    <source>
        <dbReference type="Google" id="ProtNLM"/>
    </source>
</evidence>
<accession>A0AB38FFV8</accession>
<evidence type="ECO:0000313" key="2">
    <source>
        <dbReference type="Proteomes" id="UP000251211"/>
    </source>
</evidence>
<gene>
    <name evidence="1" type="ORF">NCTC13229_03863</name>
</gene>
<evidence type="ECO:0000313" key="1">
    <source>
        <dbReference type="EMBL" id="SPZ40384.1"/>
    </source>
</evidence>
<dbReference type="EMBL" id="UAUI01000014">
    <property type="protein sequence ID" value="SPZ40384.1"/>
    <property type="molecule type" value="Genomic_DNA"/>
</dbReference>
<protein>
    <recommendedName>
        <fullName evidence="3">LicD family protein</fullName>
    </recommendedName>
</protein>
<dbReference type="Pfam" id="PF22014">
    <property type="entry name" value="DUF6932"/>
    <property type="match status" value="1"/>
</dbReference>
<name>A0AB38FFV8_RHOWR</name>
<comment type="caution">
    <text evidence="1">The sequence shown here is derived from an EMBL/GenBank/DDBJ whole genome shotgun (WGS) entry which is preliminary data.</text>
</comment>
<dbReference type="Proteomes" id="UP000251211">
    <property type="component" value="Unassembled WGS sequence"/>
</dbReference>